<keyword evidence="11" id="KW-0479">Metal-binding</keyword>
<evidence type="ECO:0000313" key="13">
    <source>
        <dbReference type="Proteomes" id="UP000035036"/>
    </source>
</evidence>
<sequence>MKVFYIGLFGAAGCLARYWVSGWGYALFGRSLPYGTLMVNMLGSFLLGMLMEAGLRTTIFSVDVRTGLAVGFMGGFTTFSTFSYETWRLIEEGSLWQAGATVLLNVIACVVLAGLGIYVARQF</sequence>
<keyword evidence="4 11" id="KW-0812">Transmembrane</keyword>
<keyword evidence="13" id="KW-1185">Reference proteome</keyword>
<evidence type="ECO:0000256" key="1">
    <source>
        <dbReference type="ARBA" id="ARBA00004651"/>
    </source>
</evidence>
<keyword evidence="2 11" id="KW-1003">Cell membrane</keyword>
<keyword evidence="8 11" id="KW-0407">Ion channel</keyword>
<comment type="subcellular location">
    <subcellularLocation>
        <location evidence="1 11">Cell membrane</location>
        <topology evidence="1 11">Multi-pass membrane protein</topology>
    </subcellularLocation>
</comment>
<evidence type="ECO:0000313" key="12">
    <source>
        <dbReference type="EMBL" id="AJF05896.1"/>
    </source>
</evidence>
<feature type="binding site" evidence="11">
    <location>
        <position position="77"/>
    </location>
    <ligand>
        <name>Na(+)</name>
        <dbReference type="ChEBI" id="CHEBI:29101"/>
        <note>structural</note>
    </ligand>
</feature>
<gene>
    <name evidence="11" type="primary">fluC</name>
    <name evidence="11" type="synonym">crcB</name>
    <name evidence="12" type="ORF">GSUB_04015</name>
</gene>
<dbReference type="InterPro" id="IPR003691">
    <property type="entry name" value="FluC"/>
</dbReference>
<evidence type="ECO:0000256" key="9">
    <source>
        <dbReference type="ARBA" id="ARBA00035120"/>
    </source>
</evidence>
<keyword evidence="11" id="KW-0813">Transport</keyword>
<dbReference type="PANTHER" id="PTHR28259:SF1">
    <property type="entry name" value="FLUORIDE EXPORT PROTEIN 1-RELATED"/>
    <property type="match status" value="1"/>
</dbReference>
<feature type="transmembrane region" description="Helical" evidence="11">
    <location>
        <begin position="32"/>
        <end position="50"/>
    </location>
</feature>
<evidence type="ECO:0000256" key="10">
    <source>
        <dbReference type="ARBA" id="ARBA00035585"/>
    </source>
</evidence>
<comment type="activity regulation">
    <text evidence="11">Na(+) is not transported, but it plays an essential structural role and its presence is essential for fluoride channel function.</text>
</comment>
<dbReference type="AlphaFoldDB" id="A0A0B5FQM4"/>
<dbReference type="OrthoDB" id="9806299at2"/>
<dbReference type="GO" id="GO:0140114">
    <property type="term" value="P:cellular detoxification of fluoride"/>
    <property type="evidence" value="ECO:0007669"/>
    <property type="project" value="UniProtKB-UniRule"/>
</dbReference>
<keyword evidence="5 11" id="KW-1133">Transmembrane helix</keyword>
<dbReference type="HOGENOM" id="CLU_114342_3_0_7"/>
<dbReference type="GO" id="GO:0005886">
    <property type="term" value="C:plasma membrane"/>
    <property type="evidence" value="ECO:0007669"/>
    <property type="project" value="UniProtKB-SubCell"/>
</dbReference>
<keyword evidence="11" id="KW-0915">Sodium</keyword>
<dbReference type="HAMAP" id="MF_00454">
    <property type="entry name" value="FluC"/>
    <property type="match status" value="1"/>
</dbReference>
<feature type="binding site" evidence="11">
    <location>
        <position position="74"/>
    </location>
    <ligand>
        <name>Na(+)</name>
        <dbReference type="ChEBI" id="CHEBI:29101"/>
        <note>structural</note>
    </ligand>
</feature>
<feature type="transmembrane region" description="Helical" evidence="11">
    <location>
        <begin position="62"/>
        <end position="84"/>
    </location>
</feature>
<comment type="function">
    <text evidence="11">Fluoride-specific ion channel. Important for reducing fluoride concentration in the cell, thus reducing its toxicity.</text>
</comment>
<dbReference type="RefSeq" id="WP_040199303.1">
    <property type="nucleotide sequence ID" value="NZ_CP010311.1"/>
</dbReference>
<proteinExistence type="inferred from homology"/>
<evidence type="ECO:0000256" key="7">
    <source>
        <dbReference type="ARBA" id="ARBA00023136"/>
    </source>
</evidence>
<reference evidence="12 13" key="1">
    <citation type="journal article" date="2015" name="Genome Announc.">
        <title>Genomes of Geoalkalibacter ferrihydriticus Z-0531T and Geoalkalibacter subterraneus Red1T, Two Haloalkaliphilic Metal-Reducing Deltaproteobacteria.</title>
        <authorList>
            <person name="Badalamenti J.P."/>
            <person name="Krajmalnik-Brown R."/>
            <person name="Torres C.I."/>
            <person name="Bond D.R."/>
        </authorList>
    </citation>
    <scope>NUCLEOTIDE SEQUENCE [LARGE SCALE GENOMIC DNA]</scope>
    <source>
        <strain evidence="12 13">Red1</strain>
    </source>
</reference>
<name>A0A0B5FQM4_9BACT</name>
<dbReference type="Proteomes" id="UP000035036">
    <property type="component" value="Chromosome"/>
</dbReference>
<organism evidence="12 13">
    <name type="scientific">Geoalkalibacter subterraneus</name>
    <dbReference type="NCBI Taxonomy" id="483547"/>
    <lineage>
        <taxon>Bacteria</taxon>
        <taxon>Pseudomonadati</taxon>
        <taxon>Thermodesulfobacteriota</taxon>
        <taxon>Desulfuromonadia</taxon>
        <taxon>Desulfuromonadales</taxon>
        <taxon>Geoalkalibacteraceae</taxon>
        <taxon>Geoalkalibacter</taxon>
    </lineage>
</organism>
<dbReference type="STRING" id="483547.GSUB_04015"/>
<evidence type="ECO:0000256" key="2">
    <source>
        <dbReference type="ARBA" id="ARBA00022475"/>
    </source>
</evidence>
<keyword evidence="6 11" id="KW-0406">Ion transport</keyword>
<comment type="catalytic activity">
    <reaction evidence="10">
        <text>fluoride(in) = fluoride(out)</text>
        <dbReference type="Rhea" id="RHEA:76159"/>
        <dbReference type="ChEBI" id="CHEBI:17051"/>
    </reaction>
    <physiologicalReaction direction="left-to-right" evidence="10">
        <dbReference type="Rhea" id="RHEA:76160"/>
    </physiologicalReaction>
</comment>
<evidence type="ECO:0000256" key="11">
    <source>
        <dbReference type="HAMAP-Rule" id="MF_00454"/>
    </source>
</evidence>
<evidence type="ECO:0000256" key="3">
    <source>
        <dbReference type="ARBA" id="ARBA00022519"/>
    </source>
</evidence>
<accession>A0A0B5FQM4</accession>
<dbReference type="PANTHER" id="PTHR28259">
    <property type="entry name" value="FLUORIDE EXPORT PROTEIN 1-RELATED"/>
    <property type="match status" value="1"/>
</dbReference>
<evidence type="ECO:0000256" key="6">
    <source>
        <dbReference type="ARBA" id="ARBA00023065"/>
    </source>
</evidence>
<evidence type="ECO:0000256" key="8">
    <source>
        <dbReference type="ARBA" id="ARBA00023303"/>
    </source>
</evidence>
<evidence type="ECO:0000256" key="5">
    <source>
        <dbReference type="ARBA" id="ARBA00022989"/>
    </source>
</evidence>
<keyword evidence="7 11" id="KW-0472">Membrane</keyword>
<dbReference type="EMBL" id="CP010311">
    <property type="protein sequence ID" value="AJF05896.1"/>
    <property type="molecule type" value="Genomic_DNA"/>
</dbReference>
<keyword evidence="3" id="KW-0997">Cell inner membrane</keyword>
<protein>
    <recommendedName>
        <fullName evidence="11">Fluoride-specific ion channel FluC</fullName>
    </recommendedName>
</protein>
<dbReference type="NCBIfam" id="TIGR00494">
    <property type="entry name" value="crcB"/>
    <property type="match status" value="1"/>
</dbReference>
<dbReference type="Pfam" id="PF02537">
    <property type="entry name" value="CRCB"/>
    <property type="match status" value="1"/>
</dbReference>
<dbReference type="KEGG" id="gsb:GSUB_04015"/>
<dbReference type="GO" id="GO:0046872">
    <property type="term" value="F:metal ion binding"/>
    <property type="evidence" value="ECO:0007669"/>
    <property type="project" value="UniProtKB-KW"/>
</dbReference>
<dbReference type="GO" id="GO:0062054">
    <property type="term" value="F:fluoride channel activity"/>
    <property type="evidence" value="ECO:0007669"/>
    <property type="project" value="UniProtKB-UniRule"/>
</dbReference>
<comment type="similarity">
    <text evidence="9 11">Belongs to the fluoride channel Fluc/FEX (TC 1.A.43) family.</text>
</comment>
<feature type="transmembrane region" description="Helical" evidence="11">
    <location>
        <begin position="96"/>
        <end position="120"/>
    </location>
</feature>
<evidence type="ECO:0000256" key="4">
    <source>
        <dbReference type="ARBA" id="ARBA00022692"/>
    </source>
</evidence>